<evidence type="ECO:0000256" key="2">
    <source>
        <dbReference type="ARBA" id="ARBA00022487"/>
    </source>
</evidence>
<evidence type="ECO:0000256" key="6">
    <source>
        <dbReference type="ARBA" id="ARBA00022837"/>
    </source>
</evidence>
<gene>
    <name evidence="9" type="ORF">PG991_007760</name>
</gene>
<comment type="caution">
    <text evidence="9">The sequence shown here is derived from an EMBL/GenBank/DDBJ whole genome shotgun (WGS) entry which is preliminary data.</text>
</comment>
<evidence type="ECO:0000256" key="8">
    <source>
        <dbReference type="RuleBase" id="RU361238"/>
    </source>
</evidence>
<dbReference type="InterPro" id="IPR029058">
    <property type="entry name" value="AB_hydrolase_fold"/>
</dbReference>
<accession>A0ABR1RUC4</accession>
<keyword evidence="7" id="KW-1015">Disulfide bond</keyword>
<keyword evidence="6" id="KW-0106">Calcium</keyword>
<dbReference type="PANTHER" id="PTHR33938">
    <property type="entry name" value="FERULOYL ESTERASE B-RELATED"/>
    <property type="match status" value="1"/>
</dbReference>
<dbReference type="Pfam" id="PF07519">
    <property type="entry name" value="Tannase"/>
    <property type="match status" value="1"/>
</dbReference>
<keyword evidence="10" id="KW-1185">Reference proteome</keyword>
<dbReference type="PANTHER" id="PTHR33938:SF2">
    <property type="entry name" value="CARBOXYLIC ESTER HYDROLASE"/>
    <property type="match status" value="1"/>
</dbReference>
<sequence length="483" mass="53175">MIVKMDTYQFGLILPETGTWKNSLMATGGFSFAGGINWREMWPGALYYGMAVMSTDQGHKGGMTDQRWAKDNPRARKDWGYRALNGSVPVAKDIIQQYYGKPPDHSYFAGCSTSGRQGLRQLQVDPASFDGLLIGAPAWDQEHMMPWVAKLADVDPPDTPGTVPKTPTQYPFIVNGVRNGCDAKDGVADGVIMDPAACNITEIAMSLSCENNASMDCLTQAQVSTLIALHQNLTIEIDGVTQSVFPGPELGAEANLLGTYVTPTGETKPYGFDWQWPINFLSNYEVGYNYTDQIVKDAVDERPGKASPQASATNWTAFNDRGGKVMMYHGLADGIVPTKSSLQYYQEVGNATTERDDFMLYYQVPGMAHCFLSDSYPVGSFPQYRAPWFFSGATQGTAAFGSRPISGLHWVNNASSDMFAALIQWVETNDQDQKPHAIIATTFNATDRYNSSFAQRPICPFPQTAHFNESEINPNATTSWMCR</sequence>
<keyword evidence="4" id="KW-0732">Signal</keyword>
<keyword evidence="3" id="KW-0479">Metal-binding</keyword>
<protein>
    <recommendedName>
        <fullName evidence="8">Carboxylic ester hydrolase</fullName>
        <ecNumber evidence="8">3.1.1.-</ecNumber>
    </recommendedName>
</protein>
<evidence type="ECO:0000256" key="3">
    <source>
        <dbReference type="ARBA" id="ARBA00022723"/>
    </source>
</evidence>
<evidence type="ECO:0000256" key="5">
    <source>
        <dbReference type="ARBA" id="ARBA00022801"/>
    </source>
</evidence>
<proteinExistence type="inferred from homology"/>
<dbReference type="Proteomes" id="UP001396898">
    <property type="component" value="Unassembled WGS sequence"/>
</dbReference>
<name>A0ABR1RUC4_9PEZI</name>
<dbReference type="InterPro" id="IPR011118">
    <property type="entry name" value="Tannase/feruloyl_esterase"/>
</dbReference>
<dbReference type="EMBL" id="JAQQWI010000010">
    <property type="protein sequence ID" value="KAK8018570.1"/>
    <property type="molecule type" value="Genomic_DNA"/>
</dbReference>
<reference evidence="9 10" key="1">
    <citation type="submission" date="2023-01" db="EMBL/GenBank/DDBJ databases">
        <title>Analysis of 21 Apiospora genomes using comparative genomics revels a genus with tremendous synthesis potential of carbohydrate active enzymes and secondary metabolites.</title>
        <authorList>
            <person name="Sorensen T."/>
        </authorList>
    </citation>
    <scope>NUCLEOTIDE SEQUENCE [LARGE SCALE GENOMIC DNA]</scope>
    <source>
        <strain evidence="9 10">CBS 20057</strain>
    </source>
</reference>
<evidence type="ECO:0000256" key="7">
    <source>
        <dbReference type="ARBA" id="ARBA00023157"/>
    </source>
</evidence>
<keyword evidence="5 8" id="KW-0378">Hydrolase</keyword>
<evidence type="ECO:0000256" key="4">
    <source>
        <dbReference type="ARBA" id="ARBA00022729"/>
    </source>
</evidence>
<dbReference type="EC" id="3.1.1.-" evidence="8"/>
<comment type="similarity">
    <text evidence="1 8">Belongs to the tannase family.</text>
</comment>
<organism evidence="9 10">
    <name type="scientific">Apiospora marii</name>
    <dbReference type="NCBI Taxonomy" id="335849"/>
    <lineage>
        <taxon>Eukaryota</taxon>
        <taxon>Fungi</taxon>
        <taxon>Dikarya</taxon>
        <taxon>Ascomycota</taxon>
        <taxon>Pezizomycotina</taxon>
        <taxon>Sordariomycetes</taxon>
        <taxon>Xylariomycetidae</taxon>
        <taxon>Amphisphaeriales</taxon>
        <taxon>Apiosporaceae</taxon>
        <taxon>Apiospora</taxon>
    </lineage>
</organism>
<evidence type="ECO:0000313" key="10">
    <source>
        <dbReference type="Proteomes" id="UP001396898"/>
    </source>
</evidence>
<keyword evidence="2" id="KW-0719">Serine esterase</keyword>
<evidence type="ECO:0000313" key="9">
    <source>
        <dbReference type="EMBL" id="KAK8018570.1"/>
    </source>
</evidence>
<evidence type="ECO:0000256" key="1">
    <source>
        <dbReference type="ARBA" id="ARBA00006249"/>
    </source>
</evidence>
<dbReference type="SUPFAM" id="SSF53474">
    <property type="entry name" value="alpha/beta-Hydrolases"/>
    <property type="match status" value="1"/>
</dbReference>